<evidence type="ECO:0008006" key="2">
    <source>
        <dbReference type="Google" id="ProtNLM"/>
    </source>
</evidence>
<accession>A0A6J4K9U6</accession>
<reference evidence="1" key="1">
    <citation type="submission" date="2020-02" db="EMBL/GenBank/DDBJ databases">
        <authorList>
            <person name="Meier V. D."/>
        </authorList>
    </citation>
    <scope>NUCLEOTIDE SEQUENCE</scope>
    <source>
        <strain evidence="1">AVDCRST_MAG56</strain>
    </source>
</reference>
<evidence type="ECO:0000313" key="1">
    <source>
        <dbReference type="EMBL" id="CAA9298707.1"/>
    </source>
</evidence>
<protein>
    <recommendedName>
        <fullName evidence="2">Outer membrane protein beta-barrel domain-containing protein</fullName>
    </recommendedName>
</protein>
<dbReference type="EMBL" id="CADCTQ010000434">
    <property type="protein sequence ID" value="CAA9298707.1"/>
    <property type="molecule type" value="Genomic_DNA"/>
</dbReference>
<name>A0A6J4K9U6_9SPHI</name>
<dbReference type="AlphaFoldDB" id="A0A6J4K9U6"/>
<organism evidence="1">
    <name type="scientific">uncultured Cytophagales bacterium</name>
    <dbReference type="NCBI Taxonomy" id="158755"/>
    <lineage>
        <taxon>Bacteria</taxon>
        <taxon>Pseudomonadati</taxon>
        <taxon>Bacteroidota</taxon>
        <taxon>Sphingobacteriia</taxon>
        <taxon>Sphingobacteriales</taxon>
        <taxon>environmental samples</taxon>
    </lineage>
</organism>
<proteinExistence type="predicted"/>
<sequence>MRSGGASRSEEREGTSTLNVKGRYQLFANLLNPALNQLDHRLDLSFTSKVNKYINVNLTGILRYDRDQDQDVQLSQALAVGLVYSRGK</sequence>
<gene>
    <name evidence="1" type="ORF">AVDCRST_MAG56-5234</name>
</gene>